<accession>A0ABN0XBI9</accession>
<keyword evidence="2" id="KW-1185">Reference proteome</keyword>
<dbReference type="EMBL" id="BAAAEI010000014">
    <property type="protein sequence ID" value="GAA0360083.1"/>
    <property type="molecule type" value="Genomic_DNA"/>
</dbReference>
<evidence type="ECO:0000313" key="1">
    <source>
        <dbReference type="EMBL" id="GAA0360083.1"/>
    </source>
</evidence>
<organism evidence="1 2">
    <name type="scientific">Bowmanella denitrificans</name>
    <dbReference type="NCBI Taxonomy" id="366582"/>
    <lineage>
        <taxon>Bacteria</taxon>
        <taxon>Pseudomonadati</taxon>
        <taxon>Pseudomonadota</taxon>
        <taxon>Gammaproteobacteria</taxon>
        <taxon>Alteromonadales</taxon>
        <taxon>Alteromonadaceae</taxon>
        <taxon>Bowmanella</taxon>
    </lineage>
</organism>
<dbReference type="Proteomes" id="UP001501757">
    <property type="component" value="Unassembled WGS sequence"/>
</dbReference>
<proteinExistence type="predicted"/>
<comment type="caution">
    <text evidence="1">The sequence shown here is derived from an EMBL/GenBank/DDBJ whole genome shotgun (WGS) entry which is preliminary data.</text>
</comment>
<dbReference type="RefSeq" id="WP_343845337.1">
    <property type="nucleotide sequence ID" value="NZ_BAAAEI010000014.1"/>
</dbReference>
<name>A0ABN0XBI9_9ALTE</name>
<evidence type="ECO:0000313" key="2">
    <source>
        <dbReference type="Proteomes" id="UP001501757"/>
    </source>
</evidence>
<protein>
    <submittedName>
        <fullName evidence="1">Uncharacterized protein</fullName>
    </submittedName>
</protein>
<sequence>MQIQSGLSLMDYLNDPAKSQEALDRAVQSQKQNLAKDLLEVDNSLDNASDKQMDETLKKMEEGQTTVSLQSLDNMISFHMKPVAEQLQDLAKRFDVNQSVEIKLQDGKWQVEGADAEDAEPGLKRLQQYLDADQGLQKRMDQLNRLSEFYEWGNTREYAAQLKEAKVSQEDVVAFLKTSRTHLMGLDSFTVSSAEVSINSRGEALKLFEAAQKSFGLKTAPSDQTR</sequence>
<gene>
    <name evidence="1" type="ORF">GCM10009092_25370</name>
</gene>
<reference evidence="1 2" key="1">
    <citation type="journal article" date="2019" name="Int. J. Syst. Evol. Microbiol.">
        <title>The Global Catalogue of Microorganisms (GCM) 10K type strain sequencing project: providing services to taxonomists for standard genome sequencing and annotation.</title>
        <authorList>
            <consortium name="The Broad Institute Genomics Platform"/>
            <consortium name="The Broad Institute Genome Sequencing Center for Infectious Disease"/>
            <person name="Wu L."/>
            <person name="Ma J."/>
        </authorList>
    </citation>
    <scope>NUCLEOTIDE SEQUENCE [LARGE SCALE GENOMIC DNA]</scope>
    <source>
        <strain evidence="1 2">JCM 13378</strain>
    </source>
</reference>